<dbReference type="PANTHER" id="PTHR43178:SF12">
    <property type="entry name" value="DIHYDROLIPOAMIDE ACETYLTRANSFERASE COMPONENT OF PYRUVATE DEHYDROGENASE COMPLEX"/>
    <property type="match status" value="1"/>
</dbReference>
<keyword evidence="2 5" id="KW-0808">Transferase</keyword>
<protein>
    <submittedName>
        <fullName evidence="6">2-oxo acid dehydrogenase subunit E2</fullName>
    </submittedName>
    <submittedName>
        <fullName evidence="5">Dihydrolipoamide succinyltransferase component (E2) of 2-oxoglutarate dehydrogenase complex</fullName>
        <ecNumber evidence="5">2.3.1.61</ecNumber>
    </submittedName>
</protein>
<evidence type="ECO:0000313" key="6">
    <source>
        <dbReference type="EMBL" id="KAB2810680.1"/>
    </source>
</evidence>
<evidence type="ECO:0000259" key="4">
    <source>
        <dbReference type="Pfam" id="PF00198"/>
    </source>
</evidence>
<dbReference type="InterPro" id="IPR050743">
    <property type="entry name" value="2-oxoacid_DH_E2_comp"/>
</dbReference>
<evidence type="ECO:0000256" key="2">
    <source>
        <dbReference type="ARBA" id="ARBA00022679"/>
    </source>
</evidence>
<evidence type="ECO:0000256" key="3">
    <source>
        <dbReference type="ARBA" id="ARBA00023315"/>
    </source>
</evidence>
<evidence type="ECO:0000256" key="1">
    <source>
        <dbReference type="ARBA" id="ARBA00001938"/>
    </source>
</evidence>
<dbReference type="HOGENOM" id="CLU_016733_2_1_11"/>
<dbReference type="Proteomes" id="UP000449906">
    <property type="component" value="Unassembled WGS sequence"/>
</dbReference>
<dbReference type="GeneID" id="96610569"/>
<dbReference type="Pfam" id="PF00198">
    <property type="entry name" value="2-oxoacid_dh"/>
    <property type="match status" value="1"/>
</dbReference>
<dbReference type="RefSeq" id="WP_038679973.1">
    <property type="nucleotide sequence ID" value="NZ_BJMC01000028.1"/>
</dbReference>
<name>A0A0A1DN91_NOCSI</name>
<dbReference type="InterPro" id="IPR023213">
    <property type="entry name" value="CAT-like_dom_sf"/>
</dbReference>
<proteinExistence type="predicted"/>
<dbReference type="EMBL" id="WBVM01000001">
    <property type="protein sequence ID" value="KAB2810680.1"/>
    <property type="molecule type" value="Genomic_DNA"/>
</dbReference>
<dbReference type="GO" id="GO:0004149">
    <property type="term" value="F:dihydrolipoyllysine-residue succinyltransferase activity"/>
    <property type="evidence" value="ECO:0007669"/>
    <property type="project" value="UniProtKB-EC"/>
</dbReference>
<dbReference type="KEGG" id="psim:KR76_17285"/>
<dbReference type="Proteomes" id="UP000030300">
    <property type="component" value="Chromosome"/>
</dbReference>
<dbReference type="GO" id="GO:0016407">
    <property type="term" value="F:acetyltransferase activity"/>
    <property type="evidence" value="ECO:0007669"/>
    <property type="project" value="TreeGrafter"/>
</dbReference>
<keyword evidence="7" id="KW-1185">Reference proteome</keyword>
<evidence type="ECO:0000313" key="5">
    <source>
        <dbReference type="EMBL" id="AIY18082.1"/>
    </source>
</evidence>
<dbReference type="STRING" id="2045.KR76_17285"/>
<dbReference type="AlphaFoldDB" id="A0A0A1DN91"/>
<reference evidence="5 7" key="1">
    <citation type="journal article" date="2015" name="Genome Announc.">
        <title>Complete Genome Sequence of Steroid-Transforming Nocardioides simplex VKM Ac-2033D.</title>
        <authorList>
            <person name="Shtratnikova V.Y."/>
            <person name="Schelkunov M.I."/>
            <person name="Pekov Y.A."/>
            <person name="Fokina V.V."/>
            <person name="Logacheva M.D."/>
            <person name="Sokolov S.L."/>
            <person name="Bragin E.Y."/>
            <person name="Ashapkin V.V."/>
            <person name="Donova M.V."/>
        </authorList>
    </citation>
    <scope>NUCLEOTIDE SEQUENCE [LARGE SCALE GENOMIC DNA]</scope>
    <source>
        <strain evidence="5 7">VKM Ac-2033D</strain>
    </source>
</reference>
<comment type="cofactor">
    <cofactor evidence="1">
        <name>(R)-lipoate</name>
        <dbReference type="ChEBI" id="CHEBI:83088"/>
    </cofactor>
</comment>
<keyword evidence="3 5" id="KW-0012">Acyltransferase</keyword>
<dbReference type="EC" id="2.3.1.61" evidence="5"/>
<dbReference type="GO" id="GO:0005737">
    <property type="term" value="C:cytoplasm"/>
    <property type="evidence" value="ECO:0007669"/>
    <property type="project" value="TreeGrafter"/>
</dbReference>
<feature type="domain" description="2-oxoacid dehydrogenase acyltransferase catalytic" evidence="4">
    <location>
        <begin position="7"/>
        <end position="213"/>
    </location>
</feature>
<organism evidence="5 7">
    <name type="scientific">Nocardioides simplex</name>
    <name type="common">Arthrobacter simplex</name>
    <dbReference type="NCBI Taxonomy" id="2045"/>
    <lineage>
        <taxon>Bacteria</taxon>
        <taxon>Bacillati</taxon>
        <taxon>Actinomycetota</taxon>
        <taxon>Actinomycetes</taxon>
        <taxon>Propionibacteriales</taxon>
        <taxon>Nocardioidaceae</taxon>
        <taxon>Pimelobacter</taxon>
    </lineage>
</organism>
<dbReference type="eggNOG" id="COG0508">
    <property type="taxonomic scope" value="Bacteria"/>
</dbReference>
<dbReference type="InterPro" id="IPR001078">
    <property type="entry name" value="2-oxoacid_DH_actylTfrase"/>
</dbReference>
<evidence type="ECO:0000313" key="8">
    <source>
        <dbReference type="Proteomes" id="UP000449906"/>
    </source>
</evidence>
<accession>A0A0A1DN91</accession>
<dbReference type="SUPFAM" id="SSF52777">
    <property type="entry name" value="CoA-dependent acyltransferases"/>
    <property type="match status" value="1"/>
</dbReference>
<gene>
    <name evidence="6" type="ORF">F9L07_01555</name>
    <name evidence="5" type="ORF">KR76_17285</name>
</gene>
<dbReference type="PANTHER" id="PTHR43178">
    <property type="entry name" value="DIHYDROLIPOAMIDE ACETYLTRANSFERASE COMPONENT OF PYRUVATE DEHYDROGENASE COMPLEX"/>
    <property type="match status" value="1"/>
</dbReference>
<evidence type="ECO:0000313" key="7">
    <source>
        <dbReference type="Proteomes" id="UP000030300"/>
    </source>
</evidence>
<dbReference type="GO" id="GO:0031405">
    <property type="term" value="F:lipoic acid binding"/>
    <property type="evidence" value="ECO:0007669"/>
    <property type="project" value="TreeGrafter"/>
</dbReference>
<dbReference type="Gene3D" id="3.30.559.10">
    <property type="entry name" value="Chloramphenicol acetyltransferase-like domain"/>
    <property type="match status" value="1"/>
</dbReference>
<dbReference type="EMBL" id="CP009896">
    <property type="protein sequence ID" value="AIY18082.1"/>
    <property type="molecule type" value="Genomic_DNA"/>
</dbReference>
<reference evidence="6 8" key="2">
    <citation type="submission" date="2019-09" db="EMBL/GenBank/DDBJ databases">
        <title>Pimelobacter sp. isolated from Paulinella.</title>
        <authorList>
            <person name="Jeong S.E."/>
        </authorList>
    </citation>
    <scope>NUCLEOTIDE SEQUENCE [LARGE SCALE GENOMIC DNA]</scope>
    <source>
        <strain evidence="6 8">Pch-N</strain>
    </source>
</reference>
<sequence length="217" mass="22965">MSIPAPTVTRTPLVGIRKAIAQRMAQSHAQIPGVHVVEECDVSRVDMRLLLAHACRAVARLAADHPVFNAHVVDDEILAYDEVAVGFAVDTPRGLVVPVLRDPLAHSAEELTAQVADLAERARAGRLAARDISGATVTVTSPGKSGGVLATPLINPPQTAIIGVHRATDRVVAVSGGVAVRRMLNLTVTFDHRVIDGAEAGRYARELRALLEQEPAA</sequence>
<dbReference type="OrthoDB" id="9805770at2"/>